<dbReference type="Pfam" id="PF00072">
    <property type="entry name" value="Response_reg"/>
    <property type="match status" value="1"/>
</dbReference>
<evidence type="ECO:0000259" key="3">
    <source>
        <dbReference type="PROSITE" id="PS50110"/>
    </source>
</evidence>
<keyword evidence="5" id="KW-1185">Reference proteome</keyword>
<dbReference type="InterPro" id="IPR001789">
    <property type="entry name" value="Sig_transdc_resp-reg_receiver"/>
</dbReference>
<dbReference type="EMBL" id="JAEDAO010000001">
    <property type="protein sequence ID" value="MBK0392209.1"/>
    <property type="molecule type" value="Genomic_DNA"/>
</dbReference>
<evidence type="ECO:0000256" key="2">
    <source>
        <dbReference type="PROSITE-ProRule" id="PRU00169"/>
    </source>
</evidence>
<evidence type="ECO:0000313" key="4">
    <source>
        <dbReference type="EMBL" id="MBK0392209.1"/>
    </source>
</evidence>
<dbReference type="Gene3D" id="3.40.50.2300">
    <property type="match status" value="1"/>
</dbReference>
<comment type="caution">
    <text evidence="4">The sequence shown here is derived from an EMBL/GenBank/DDBJ whole genome shotgun (WGS) entry which is preliminary data.</text>
</comment>
<evidence type="ECO:0000256" key="1">
    <source>
        <dbReference type="ARBA" id="ARBA00022553"/>
    </source>
</evidence>
<dbReference type="PANTHER" id="PTHR44591">
    <property type="entry name" value="STRESS RESPONSE REGULATOR PROTEIN 1"/>
    <property type="match status" value="1"/>
</dbReference>
<sequence>MQWRANHSVLVVDDNDAGRYAISHALRTAGFRTVEARSGAQALELAGYVSAVVLDVHLPDVHGFEVCRLIREREPNVPVVHVSAVYVEEPSRAAGLAAGAAAYFVRPVDPAALTHMLEHVLGRDDEAPLH</sequence>
<dbReference type="RefSeq" id="WP_200787157.1">
    <property type="nucleotide sequence ID" value="NZ_JAEDAO010000001.1"/>
</dbReference>
<dbReference type="InterPro" id="IPR011006">
    <property type="entry name" value="CheY-like_superfamily"/>
</dbReference>
<dbReference type="InterPro" id="IPR050595">
    <property type="entry name" value="Bact_response_regulator"/>
</dbReference>
<accession>A0A934PXB1</accession>
<protein>
    <submittedName>
        <fullName evidence="4">Response regulator</fullName>
    </submittedName>
</protein>
<dbReference type="PANTHER" id="PTHR44591:SF3">
    <property type="entry name" value="RESPONSE REGULATORY DOMAIN-CONTAINING PROTEIN"/>
    <property type="match status" value="1"/>
</dbReference>
<proteinExistence type="predicted"/>
<dbReference type="SMART" id="SM00448">
    <property type="entry name" value="REC"/>
    <property type="match status" value="1"/>
</dbReference>
<keyword evidence="1 2" id="KW-0597">Phosphoprotein</keyword>
<name>A0A934PXB1_9BURK</name>
<organism evidence="4 5">
    <name type="scientific">Ramlibacter algicola</name>
    <dbReference type="NCBI Taxonomy" id="2795217"/>
    <lineage>
        <taxon>Bacteria</taxon>
        <taxon>Pseudomonadati</taxon>
        <taxon>Pseudomonadota</taxon>
        <taxon>Betaproteobacteria</taxon>
        <taxon>Burkholderiales</taxon>
        <taxon>Comamonadaceae</taxon>
        <taxon>Ramlibacter</taxon>
    </lineage>
</organism>
<dbReference type="PROSITE" id="PS50110">
    <property type="entry name" value="RESPONSE_REGULATORY"/>
    <property type="match status" value="1"/>
</dbReference>
<gene>
    <name evidence="4" type="ORF">I8E28_06370</name>
</gene>
<feature type="domain" description="Response regulatory" evidence="3">
    <location>
        <begin position="8"/>
        <end position="121"/>
    </location>
</feature>
<dbReference type="SUPFAM" id="SSF52172">
    <property type="entry name" value="CheY-like"/>
    <property type="match status" value="1"/>
</dbReference>
<dbReference type="AlphaFoldDB" id="A0A934PXB1"/>
<dbReference type="Proteomes" id="UP000617041">
    <property type="component" value="Unassembled WGS sequence"/>
</dbReference>
<dbReference type="GO" id="GO:0000160">
    <property type="term" value="P:phosphorelay signal transduction system"/>
    <property type="evidence" value="ECO:0007669"/>
    <property type="project" value="InterPro"/>
</dbReference>
<feature type="modified residue" description="4-aspartylphosphate" evidence="2">
    <location>
        <position position="55"/>
    </location>
</feature>
<evidence type="ECO:0000313" key="5">
    <source>
        <dbReference type="Proteomes" id="UP000617041"/>
    </source>
</evidence>
<reference evidence="4" key="1">
    <citation type="submission" date="2020-12" db="EMBL/GenBank/DDBJ databases">
        <title>Ramlibacter sp. nov., isolated from a freshwater alga, Cryptomonas.</title>
        <authorList>
            <person name="Kim H.M."/>
            <person name="Jeon C.O."/>
        </authorList>
    </citation>
    <scope>NUCLEOTIDE SEQUENCE</scope>
    <source>
        <strain evidence="4">CrO1</strain>
    </source>
</reference>